<keyword evidence="1" id="KW-0732">Signal</keyword>
<evidence type="ECO:0000313" key="4">
    <source>
        <dbReference type="Proteomes" id="UP001597342"/>
    </source>
</evidence>
<dbReference type="PANTHER" id="PTHR43283">
    <property type="entry name" value="BETA-LACTAMASE-RELATED"/>
    <property type="match status" value="1"/>
</dbReference>
<comment type="caution">
    <text evidence="3">The sequence shown here is derived from an EMBL/GenBank/DDBJ whole genome shotgun (WGS) entry which is preliminary data.</text>
</comment>
<feature type="chain" id="PRO_5045064693" evidence="1">
    <location>
        <begin position="22"/>
        <end position="356"/>
    </location>
</feature>
<name>A0ABW4XWD5_9FLAO</name>
<organism evidence="3 4">
    <name type="scientific">Flagellimonas iocasae</name>
    <dbReference type="NCBI Taxonomy" id="2055905"/>
    <lineage>
        <taxon>Bacteria</taxon>
        <taxon>Pseudomonadati</taxon>
        <taxon>Bacteroidota</taxon>
        <taxon>Flavobacteriia</taxon>
        <taxon>Flavobacteriales</taxon>
        <taxon>Flavobacteriaceae</taxon>
        <taxon>Flagellimonas</taxon>
    </lineage>
</organism>
<feature type="domain" description="Beta-lactamase-related" evidence="2">
    <location>
        <begin position="61"/>
        <end position="333"/>
    </location>
</feature>
<proteinExistence type="predicted"/>
<dbReference type="EMBL" id="JBHUHU010000001">
    <property type="protein sequence ID" value="MFD2098906.1"/>
    <property type="molecule type" value="Genomic_DNA"/>
</dbReference>
<gene>
    <name evidence="3" type="ORF">ACFSJE_03910</name>
</gene>
<dbReference type="InterPro" id="IPR012338">
    <property type="entry name" value="Beta-lactam/transpept-like"/>
</dbReference>
<evidence type="ECO:0000259" key="2">
    <source>
        <dbReference type="Pfam" id="PF00144"/>
    </source>
</evidence>
<protein>
    <submittedName>
        <fullName evidence="3">Serine hydrolase domain-containing protein</fullName>
        <ecNumber evidence="3">3.-.-.-</ecNumber>
    </submittedName>
</protein>
<keyword evidence="3" id="KW-0378">Hydrolase</keyword>
<sequence length="356" mass="40639">MKSIPILFSLAFLLSFYAVKAQVFPDRVWHWASETEAKAWNNPKAEAFHEYLVDSTKITGLMIIHKGKVVFDYGDVEELSYIASIRKSVLSMLYGQYVEDGSIRLDKTIKELGIDDVEGILPIEQAATVRDIISARSGVYHPEGYGGGMQEYAPKRGSVQPGSYWLYSNWDFNVAGYIFEQETGKNIYDEVERQLVNPLHMQDWDRSLQHKEGNTSISKYLAYPMWFSTRDMARLGLLMLNKGKWKDVQVISEAWVDEMLKSRTSHKELNKNVPVFQGTGVNYGYGYMWWLWQDVKDPRFEGAYSAKGAMGQNITVYPAIETVLVFKTKAAYGRSNSSGVRIKVAQKAAEIYMMED</sequence>
<evidence type="ECO:0000313" key="3">
    <source>
        <dbReference type="EMBL" id="MFD2098906.1"/>
    </source>
</evidence>
<dbReference type="Gene3D" id="3.40.710.10">
    <property type="entry name" value="DD-peptidase/beta-lactamase superfamily"/>
    <property type="match status" value="1"/>
</dbReference>
<reference evidence="4" key="1">
    <citation type="journal article" date="2019" name="Int. J. Syst. Evol. Microbiol.">
        <title>The Global Catalogue of Microorganisms (GCM) 10K type strain sequencing project: providing services to taxonomists for standard genome sequencing and annotation.</title>
        <authorList>
            <consortium name="The Broad Institute Genomics Platform"/>
            <consortium name="The Broad Institute Genome Sequencing Center for Infectious Disease"/>
            <person name="Wu L."/>
            <person name="Ma J."/>
        </authorList>
    </citation>
    <scope>NUCLEOTIDE SEQUENCE [LARGE SCALE GENOMIC DNA]</scope>
    <source>
        <strain evidence="4">JCM 3389</strain>
    </source>
</reference>
<dbReference type="RefSeq" id="WP_379829671.1">
    <property type="nucleotide sequence ID" value="NZ_JBHUHU010000001.1"/>
</dbReference>
<dbReference type="InterPro" id="IPR001466">
    <property type="entry name" value="Beta-lactam-related"/>
</dbReference>
<evidence type="ECO:0000256" key="1">
    <source>
        <dbReference type="SAM" id="SignalP"/>
    </source>
</evidence>
<dbReference type="InterPro" id="IPR050789">
    <property type="entry name" value="Diverse_Enzym_Activities"/>
</dbReference>
<dbReference type="Pfam" id="PF00144">
    <property type="entry name" value="Beta-lactamase"/>
    <property type="match status" value="1"/>
</dbReference>
<dbReference type="GO" id="GO:0016787">
    <property type="term" value="F:hydrolase activity"/>
    <property type="evidence" value="ECO:0007669"/>
    <property type="project" value="UniProtKB-KW"/>
</dbReference>
<dbReference type="EC" id="3.-.-.-" evidence="3"/>
<feature type="signal peptide" evidence="1">
    <location>
        <begin position="1"/>
        <end position="21"/>
    </location>
</feature>
<dbReference type="SUPFAM" id="SSF56601">
    <property type="entry name" value="beta-lactamase/transpeptidase-like"/>
    <property type="match status" value="1"/>
</dbReference>
<accession>A0ABW4XWD5</accession>
<keyword evidence="4" id="KW-1185">Reference proteome</keyword>
<dbReference type="Proteomes" id="UP001597342">
    <property type="component" value="Unassembled WGS sequence"/>
</dbReference>
<dbReference type="PANTHER" id="PTHR43283:SF7">
    <property type="entry name" value="BETA-LACTAMASE-RELATED DOMAIN-CONTAINING PROTEIN"/>
    <property type="match status" value="1"/>
</dbReference>